<evidence type="ECO:0008006" key="3">
    <source>
        <dbReference type="Google" id="ProtNLM"/>
    </source>
</evidence>
<proteinExistence type="predicted"/>
<evidence type="ECO:0000313" key="2">
    <source>
        <dbReference type="Proteomes" id="UP001501057"/>
    </source>
</evidence>
<organism evidence="1 2">
    <name type="scientific">Aeromicrobium alkaliterrae</name>
    <dbReference type="NCBI Taxonomy" id="302168"/>
    <lineage>
        <taxon>Bacteria</taxon>
        <taxon>Bacillati</taxon>
        <taxon>Actinomycetota</taxon>
        <taxon>Actinomycetes</taxon>
        <taxon>Propionibacteriales</taxon>
        <taxon>Nocardioidaceae</taxon>
        <taxon>Aeromicrobium</taxon>
    </lineage>
</organism>
<dbReference type="Gene3D" id="3.40.50.2000">
    <property type="entry name" value="Glycogen Phosphorylase B"/>
    <property type="match status" value="1"/>
</dbReference>
<accession>A0ABN2K3L7</accession>
<dbReference type="Proteomes" id="UP001501057">
    <property type="component" value="Unassembled WGS sequence"/>
</dbReference>
<protein>
    <recommendedName>
        <fullName evidence="3">Glycosyltransferase</fullName>
    </recommendedName>
</protein>
<evidence type="ECO:0000313" key="1">
    <source>
        <dbReference type="EMBL" id="GAA1747398.1"/>
    </source>
</evidence>
<name>A0ABN2K3L7_9ACTN</name>
<gene>
    <name evidence="1" type="ORF">GCM10009710_29340</name>
</gene>
<sequence length="394" mass="42897">MKSASITTLVVDPDYAGHHMQSVSWVTQEAVRWGPVVLLTGRGAADDPAFREYLGDDVAAGRVEVHEVFDTNNPPTTELVEQVVTRARATDPSTPVGLVLHMDGDQALKRWWLVARGPLRTLAVRPRVHFMLTRYPARVPLGDLTGWKLKIPKAILSVAGRLTGTLHRVVGYVGRDDTARGWIVKRVQDPEFCAAHSRDRDQWRAEYGLPADRRIAGIFGVIYERKNAPMLLEALEQAGVDADLLLAGKLSDGVRDWVEALPPASRERVIVRDEYLTNEVLDRLVAAVDVVPLALTNNGPSGIMGKAEAAGVAVVTAGSKVRAREVRFTGGGVACDLTVPALGEAMRAVLAGEVEIRTGRNEQWAAVEEYCRRLLDVRADGVPHPAAALAARQD</sequence>
<dbReference type="RefSeq" id="WP_344202948.1">
    <property type="nucleotide sequence ID" value="NZ_BAAAME010000005.1"/>
</dbReference>
<dbReference type="EMBL" id="BAAAME010000005">
    <property type="protein sequence ID" value="GAA1747398.1"/>
    <property type="molecule type" value="Genomic_DNA"/>
</dbReference>
<comment type="caution">
    <text evidence="1">The sequence shown here is derived from an EMBL/GenBank/DDBJ whole genome shotgun (WGS) entry which is preliminary data.</text>
</comment>
<keyword evidence="2" id="KW-1185">Reference proteome</keyword>
<reference evidence="1 2" key="1">
    <citation type="journal article" date="2019" name="Int. J. Syst. Evol. Microbiol.">
        <title>The Global Catalogue of Microorganisms (GCM) 10K type strain sequencing project: providing services to taxonomists for standard genome sequencing and annotation.</title>
        <authorList>
            <consortium name="The Broad Institute Genomics Platform"/>
            <consortium name="The Broad Institute Genome Sequencing Center for Infectious Disease"/>
            <person name="Wu L."/>
            <person name="Ma J."/>
        </authorList>
    </citation>
    <scope>NUCLEOTIDE SEQUENCE [LARGE SCALE GENOMIC DNA]</scope>
    <source>
        <strain evidence="1 2">JCM 13518</strain>
    </source>
</reference>
<dbReference type="SUPFAM" id="SSF53756">
    <property type="entry name" value="UDP-Glycosyltransferase/glycogen phosphorylase"/>
    <property type="match status" value="1"/>
</dbReference>